<keyword evidence="1" id="KW-1185">Reference proteome</keyword>
<accession>A0A0M3IAF6</accession>
<evidence type="ECO:0000313" key="2">
    <source>
        <dbReference type="WBParaSite" id="ALUE_0001455401-mRNA-1"/>
    </source>
</evidence>
<organism evidence="1 2">
    <name type="scientific">Ascaris lumbricoides</name>
    <name type="common">Giant roundworm</name>
    <dbReference type="NCBI Taxonomy" id="6252"/>
    <lineage>
        <taxon>Eukaryota</taxon>
        <taxon>Metazoa</taxon>
        <taxon>Ecdysozoa</taxon>
        <taxon>Nematoda</taxon>
        <taxon>Chromadorea</taxon>
        <taxon>Rhabditida</taxon>
        <taxon>Spirurina</taxon>
        <taxon>Ascaridomorpha</taxon>
        <taxon>Ascaridoidea</taxon>
        <taxon>Ascarididae</taxon>
        <taxon>Ascaris</taxon>
    </lineage>
</organism>
<dbReference type="Proteomes" id="UP000036681">
    <property type="component" value="Unplaced"/>
</dbReference>
<name>A0A0M3IAF6_ASCLU</name>
<sequence length="62" mass="6772">MSINAAGRSGCVGGCDAHLKQEKVEELFPTAQKVSMKEISISSFTKMKVNIINSDLKCLVER</sequence>
<reference evidence="2" key="1">
    <citation type="submission" date="2017-02" db="UniProtKB">
        <authorList>
            <consortium name="WormBaseParasite"/>
        </authorList>
    </citation>
    <scope>IDENTIFICATION</scope>
</reference>
<dbReference type="AlphaFoldDB" id="A0A0M3IAF6"/>
<dbReference type="WBParaSite" id="ALUE_0001455401-mRNA-1">
    <property type="protein sequence ID" value="ALUE_0001455401-mRNA-1"/>
    <property type="gene ID" value="ALUE_0001455401"/>
</dbReference>
<proteinExistence type="predicted"/>
<protein>
    <submittedName>
        <fullName evidence="2">Uncharacterized protein</fullName>
    </submittedName>
</protein>
<evidence type="ECO:0000313" key="1">
    <source>
        <dbReference type="Proteomes" id="UP000036681"/>
    </source>
</evidence>